<dbReference type="Pfam" id="PF01048">
    <property type="entry name" value="PNP_UDP_1"/>
    <property type="match status" value="1"/>
</dbReference>
<evidence type="ECO:0000313" key="2">
    <source>
        <dbReference type="EMBL" id="HBU99467.1"/>
    </source>
</evidence>
<comment type="caution">
    <text evidence="2">The sequence shown here is derived from an EMBL/GenBank/DDBJ whole genome shotgun (WGS) entry which is preliminary data.</text>
</comment>
<dbReference type="InterPro" id="IPR000845">
    <property type="entry name" value="Nucleoside_phosphorylase_d"/>
</dbReference>
<reference evidence="2 3" key="1">
    <citation type="journal article" date="2018" name="Nat. Biotechnol.">
        <title>A standardized bacterial taxonomy based on genome phylogeny substantially revises the tree of life.</title>
        <authorList>
            <person name="Parks D.H."/>
            <person name="Chuvochina M."/>
            <person name="Waite D.W."/>
            <person name="Rinke C."/>
            <person name="Skarshewski A."/>
            <person name="Chaumeil P.A."/>
            <person name="Hugenholtz P."/>
        </authorList>
    </citation>
    <scope>NUCLEOTIDE SEQUENCE [LARGE SCALE GENOMIC DNA]</scope>
    <source>
        <strain evidence="2">UBA8707</strain>
    </source>
</reference>
<dbReference type="SUPFAM" id="SSF53167">
    <property type="entry name" value="Purine and uridine phosphorylases"/>
    <property type="match status" value="1"/>
</dbReference>
<name>A0A358HWB0_9PROT</name>
<evidence type="ECO:0000259" key="1">
    <source>
        <dbReference type="Pfam" id="PF01048"/>
    </source>
</evidence>
<dbReference type="GO" id="GO:0019284">
    <property type="term" value="P:L-methionine salvage from S-adenosylmethionine"/>
    <property type="evidence" value="ECO:0007669"/>
    <property type="project" value="TreeGrafter"/>
</dbReference>
<dbReference type="GO" id="GO:0009116">
    <property type="term" value="P:nucleoside metabolic process"/>
    <property type="evidence" value="ECO:0007669"/>
    <property type="project" value="InterPro"/>
</dbReference>
<evidence type="ECO:0000313" key="3">
    <source>
        <dbReference type="Proteomes" id="UP000264753"/>
    </source>
</evidence>
<accession>A0A358HWB0</accession>
<dbReference type="GO" id="GO:0008782">
    <property type="term" value="F:adenosylhomocysteine nucleosidase activity"/>
    <property type="evidence" value="ECO:0007669"/>
    <property type="project" value="TreeGrafter"/>
</dbReference>
<dbReference type="PANTHER" id="PTHR46832:SF1">
    <property type="entry name" value="5'-METHYLTHIOADENOSINE_S-ADENOSYLHOMOCYSTEINE NUCLEOSIDASE"/>
    <property type="match status" value="1"/>
</dbReference>
<sequence>MSVQAVDLETVLDKEYFDLIVVVPLEEEMAAAKEIFGVDLEYDDATKYIFSCSLNGLNLLFVQQEEMGKTAASRAVSETFRKFNAPVVACVGIAGGLSRDLNLCDVCYSGTVIDVYDNAKASDQIDGTMQIDFSPKQYRTKNTLTASINFSRQRDEHKELYLGWEGECVARMQDLLPGGLPDIRAERSDLMKPISMNGSIACSVVSKSKDLNERLKRLDRKILAIETESGGVFEEAERLGVLALAIRGVSDYADDKKEELEKNTGGAVRKLAALNAMSFLRLQVFNPSFKSFLAKNKQIETAVNDNQSNCDHPDDATTALLQVLAEEVHCKLRELSPDFRIQLTGYRLPTPRIKSWRSDVRISDVKPRESVEIRDALVDNSKLLISVPRTYPDDSLAWVIADDLISADIGNSAVIPIVVDGRSIRPPRLGLFQVSCVESTSFEAIDESQIVFIVQDFEMNSKSRINFLSQQMEKYPEAKYIFLTKQGASTLQEGDFSSSHGIEIFELCKISFFEMAHFIQRKFEMGGQESEVIAKRLFDTFQRFNLSAHPTYLAGIPKETLFTILQANRRGELIQMAVDGFLSFLVADDKQDVTLSRTTRSLFLRSLVREIKVNGRSFDNSGLMEFTTNYAKEFGYDIDPWSFIEKFIDKGVLHFEGGNICFSIPFVEAHLLAVELSSQPELARKYFNLHSDDFDIYTFDLYCELGVPPEIIESVSNELIVQCEELKLLEGEEHILLSGKVRPEILKHPRRLKTVQENLGKMAENLYNSTGDAKGKQSVIDLSSTVREMAFQRRVELNLDEELDVSPMFDVVGYALHVWIVSVVLLGSGAERVRADQKTKIVKDSLRLLSLIIHHWTSAVSAFDFPSMKERVVDHEAYESMRELIIESGIASDEVEAKKFLFNLIDVVEISQLSEPFRRTVSMLCEQAGQSVLASTIESSEAGDFLSEILRCIWLADLSHSKGKSPLQDALTKVPREPFIATILAQHFLDRVYWSHWKKEQKLLMLDAAESVVKKINQSFDKSKLKRVIERDGPKSSAEIYD</sequence>
<gene>
    <name evidence="2" type="ORF">DEF21_16405</name>
</gene>
<proteinExistence type="predicted"/>
<dbReference type="AlphaFoldDB" id="A0A358HWB0"/>
<feature type="domain" description="Nucleoside phosphorylase" evidence="1">
    <location>
        <begin position="19"/>
        <end position="274"/>
    </location>
</feature>
<dbReference type="GO" id="GO:0008930">
    <property type="term" value="F:methylthioadenosine nucleosidase activity"/>
    <property type="evidence" value="ECO:0007669"/>
    <property type="project" value="TreeGrafter"/>
</dbReference>
<dbReference type="InterPro" id="IPR035994">
    <property type="entry name" value="Nucleoside_phosphorylase_sf"/>
</dbReference>
<dbReference type="Proteomes" id="UP000264753">
    <property type="component" value="Unassembled WGS sequence"/>
</dbReference>
<dbReference type="Gene3D" id="3.40.50.1580">
    <property type="entry name" value="Nucleoside phosphorylase domain"/>
    <property type="match status" value="1"/>
</dbReference>
<protein>
    <recommendedName>
        <fullName evidence="1">Nucleoside phosphorylase domain-containing protein</fullName>
    </recommendedName>
</protein>
<organism evidence="2 3">
    <name type="scientific">Thalassospira lucentensis</name>
    <dbReference type="NCBI Taxonomy" id="168935"/>
    <lineage>
        <taxon>Bacteria</taxon>
        <taxon>Pseudomonadati</taxon>
        <taxon>Pseudomonadota</taxon>
        <taxon>Alphaproteobacteria</taxon>
        <taxon>Rhodospirillales</taxon>
        <taxon>Thalassospiraceae</taxon>
        <taxon>Thalassospira</taxon>
    </lineage>
</organism>
<dbReference type="EMBL" id="DOOG01000139">
    <property type="protein sequence ID" value="HBU99467.1"/>
    <property type="molecule type" value="Genomic_DNA"/>
</dbReference>
<dbReference type="PANTHER" id="PTHR46832">
    <property type="entry name" value="5'-METHYLTHIOADENOSINE/S-ADENOSYLHOMOCYSTEINE NUCLEOSIDASE"/>
    <property type="match status" value="1"/>
</dbReference>
<dbReference type="GO" id="GO:0005829">
    <property type="term" value="C:cytosol"/>
    <property type="evidence" value="ECO:0007669"/>
    <property type="project" value="TreeGrafter"/>
</dbReference>